<reference evidence="2" key="1">
    <citation type="submission" date="2021-03" db="EMBL/GenBank/DDBJ databases">
        <title>Draft genome sequence of rust myrtle Austropuccinia psidii MF-1, a brazilian biotype.</title>
        <authorList>
            <person name="Quecine M.C."/>
            <person name="Pachon D.M.R."/>
            <person name="Bonatelli M.L."/>
            <person name="Correr F.H."/>
            <person name="Franceschini L.M."/>
            <person name="Leite T.F."/>
            <person name="Margarido G.R.A."/>
            <person name="Almeida C.A."/>
            <person name="Ferrarezi J.A."/>
            <person name="Labate C.A."/>
        </authorList>
    </citation>
    <scope>NUCLEOTIDE SEQUENCE</scope>
    <source>
        <strain evidence="2">MF-1</strain>
    </source>
</reference>
<evidence type="ECO:0008006" key="4">
    <source>
        <dbReference type="Google" id="ProtNLM"/>
    </source>
</evidence>
<protein>
    <recommendedName>
        <fullName evidence="4">Reverse transcriptase Ty1/copia-type domain-containing protein</fullName>
    </recommendedName>
</protein>
<keyword evidence="3" id="KW-1185">Reference proteome</keyword>
<evidence type="ECO:0000256" key="1">
    <source>
        <dbReference type="SAM" id="MobiDB-lite"/>
    </source>
</evidence>
<feature type="compositionally biased region" description="Basic and acidic residues" evidence="1">
    <location>
        <begin position="1"/>
        <end position="17"/>
    </location>
</feature>
<dbReference type="EMBL" id="AVOT02098456">
    <property type="protein sequence ID" value="MBW0576471.1"/>
    <property type="molecule type" value="Genomic_DNA"/>
</dbReference>
<evidence type="ECO:0000313" key="2">
    <source>
        <dbReference type="EMBL" id="MBW0576471.1"/>
    </source>
</evidence>
<name>A0A9Q3PWU6_9BASI</name>
<feature type="region of interest" description="Disordered" evidence="1">
    <location>
        <begin position="1"/>
        <end position="30"/>
    </location>
</feature>
<feature type="compositionally biased region" description="Polar residues" evidence="1">
    <location>
        <begin position="20"/>
        <end position="30"/>
    </location>
</feature>
<gene>
    <name evidence="2" type="ORF">O181_116186</name>
</gene>
<evidence type="ECO:0000313" key="3">
    <source>
        <dbReference type="Proteomes" id="UP000765509"/>
    </source>
</evidence>
<comment type="caution">
    <text evidence="2">The sequence shown here is derived from an EMBL/GenBank/DDBJ whole genome shotgun (WGS) entry which is preliminary data.</text>
</comment>
<dbReference type="Proteomes" id="UP000765509">
    <property type="component" value="Unassembled WGS sequence"/>
</dbReference>
<proteinExistence type="predicted"/>
<organism evidence="2 3">
    <name type="scientific">Austropuccinia psidii MF-1</name>
    <dbReference type="NCBI Taxonomy" id="1389203"/>
    <lineage>
        <taxon>Eukaryota</taxon>
        <taxon>Fungi</taxon>
        <taxon>Dikarya</taxon>
        <taxon>Basidiomycota</taxon>
        <taxon>Pucciniomycotina</taxon>
        <taxon>Pucciniomycetes</taxon>
        <taxon>Pucciniales</taxon>
        <taxon>Sphaerophragmiaceae</taxon>
        <taxon>Austropuccinia</taxon>
    </lineage>
</organism>
<sequence>MTAHDVTSRSETDERAVQVEGNQSLGNDNHYQYVPYYSRAPKDISNKIDTQNILKEGRQSTKQPDRYMLANVVPYSKATSDPQEGAQWKEAMKVEFDSLMSHNTGKLVPYPKNSKVIGGMWHLTKKLNEYGEVYQYQARWVVLGNHQEYLTHYFDT</sequence>
<dbReference type="OrthoDB" id="1000646at2759"/>
<accession>A0A9Q3PWU6</accession>
<dbReference type="AlphaFoldDB" id="A0A9Q3PWU6"/>